<evidence type="ECO:0000256" key="1">
    <source>
        <dbReference type="SAM" id="Phobius"/>
    </source>
</evidence>
<keyword evidence="2" id="KW-0067">ATP-binding</keyword>
<dbReference type="KEGG" id="arf:AR1Y2_0906"/>
<feature type="transmembrane region" description="Helical" evidence="1">
    <location>
        <begin position="151"/>
        <end position="178"/>
    </location>
</feature>
<protein>
    <submittedName>
        <fullName evidence="2">ABC transporter, ATP-binding protein</fullName>
    </submittedName>
</protein>
<dbReference type="OrthoDB" id="9816138at2"/>
<organism evidence="2 3">
    <name type="scientific">Anaerostipes rhamnosivorans</name>
    <dbReference type="NCBI Taxonomy" id="1229621"/>
    <lineage>
        <taxon>Bacteria</taxon>
        <taxon>Bacillati</taxon>
        <taxon>Bacillota</taxon>
        <taxon>Clostridia</taxon>
        <taxon>Lachnospirales</taxon>
        <taxon>Lachnospiraceae</taxon>
        <taxon>Anaerostipes</taxon>
    </lineage>
</organism>
<dbReference type="Proteomes" id="UP000298653">
    <property type="component" value="Chromosome"/>
</dbReference>
<reference evidence="2 3" key="1">
    <citation type="submission" date="2019-05" db="EMBL/GenBank/DDBJ databases">
        <title>Complete genome sequencing of Anaerostipes rhamnosivorans.</title>
        <authorList>
            <person name="Bui T.P.N."/>
            <person name="de Vos W.M."/>
        </authorList>
    </citation>
    <scope>NUCLEOTIDE SEQUENCE [LARGE SCALE GENOMIC DNA]</scope>
    <source>
        <strain evidence="2 3">1y2</strain>
    </source>
</reference>
<sequence length="260" mass="29736">MLGKLLKYELKATARYFVPLLATFGGITLLFKLFMAMIGFGNDPLRMTFSIFIVTIYVVAVIALFLMCFIISFFRFYKNFYTDEGYLSFTLPVSINLQILNKLLISIFWVVVSTAAFFLSIFIFLAGTPYWNDFFHLMSLSFQEFSKIDAGIRFLFITETLTALVLNAVASPLFIYLCITIGGLLPNHRLAASIGTYFLATAALSLVTNIFSSLFPNFMNFTGLEEFCYYLMPMMLIGCIIEIFVSFFLTRYLMERKTNL</sequence>
<proteinExistence type="predicted"/>
<feature type="transmembrane region" description="Helical" evidence="1">
    <location>
        <begin position="20"/>
        <end position="41"/>
    </location>
</feature>
<keyword evidence="3" id="KW-1185">Reference proteome</keyword>
<name>A0A4V1EG01_9FIRM</name>
<keyword evidence="1" id="KW-0812">Transmembrane</keyword>
<dbReference type="AlphaFoldDB" id="A0A4V1EG01"/>
<feature type="transmembrane region" description="Helical" evidence="1">
    <location>
        <begin position="103"/>
        <end position="131"/>
    </location>
</feature>
<feature type="transmembrane region" description="Helical" evidence="1">
    <location>
        <begin position="190"/>
        <end position="211"/>
    </location>
</feature>
<accession>A0A4V1EG01</accession>
<feature type="transmembrane region" description="Helical" evidence="1">
    <location>
        <begin position="47"/>
        <end position="74"/>
    </location>
</feature>
<dbReference type="GO" id="GO:0005524">
    <property type="term" value="F:ATP binding"/>
    <property type="evidence" value="ECO:0007669"/>
    <property type="project" value="UniProtKB-KW"/>
</dbReference>
<dbReference type="RefSeq" id="WP_137327912.1">
    <property type="nucleotide sequence ID" value="NZ_CP040058.1"/>
</dbReference>
<keyword evidence="1" id="KW-1133">Transmembrane helix</keyword>
<feature type="transmembrane region" description="Helical" evidence="1">
    <location>
        <begin position="231"/>
        <end position="254"/>
    </location>
</feature>
<keyword evidence="2" id="KW-0547">Nucleotide-binding</keyword>
<evidence type="ECO:0000313" key="3">
    <source>
        <dbReference type="Proteomes" id="UP000298653"/>
    </source>
</evidence>
<dbReference type="EMBL" id="CP040058">
    <property type="protein sequence ID" value="QCP34360.1"/>
    <property type="molecule type" value="Genomic_DNA"/>
</dbReference>
<keyword evidence="1" id="KW-0472">Membrane</keyword>
<gene>
    <name evidence="2" type="ORF">AR1Y2_0906</name>
</gene>
<evidence type="ECO:0000313" key="2">
    <source>
        <dbReference type="EMBL" id="QCP34360.1"/>
    </source>
</evidence>